<organism evidence="4 5">
    <name type="scientific">Musa troglodytarum</name>
    <name type="common">fe'i banana</name>
    <dbReference type="NCBI Taxonomy" id="320322"/>
    <lineage>
        <taxon>Eukaryota</taxon>
        <taxon>Viridiplantae</taxon>
        <taxon>Streptophyta</taxon>
        <taxon>Embryophyta</taxon>
        <taxon>Tracheophyta</taxon>
        <taxon>Spermatophyta</taxon>
        <taxon>Magnoliopsida</taxon>
        <taxon>Liliopsida</taxon>
        <taxon>Zingiberales</taxon>
        <taxon>Musaceae</taxon>
        <taxon>Musa</taxon>
    </lineage>
</organism>
<dbReference type="AlphaFoldDB" id="A0A9E7HNB0"/>
<dbReference type="EMBL" id="CP097510">
    <property type="protein sequence ID" value="URE37634.1"/>
    <property type="molecule type" value="Genomic_DNA"/>
</dbReference>
<name>A0A9E7HNB0_9LILI</name>
<feature type="compositionally biased region" description="Basic and acidic residues" evidence="3">
    <location>
        <begin position="152"/>
        <end position="161"/>
    </location>
</feature>
<dbReference type="Proteomes" id="UP001055439">
    <property type="component" value="Chromosome 8"/>
</dbReference>
<dbReference type="OrthoDB" id="10368159at2759"/>
<evidence type="ECO:0000313" key="4">
    <source>
        <dbReference type="EMBL" id="URE37634.1"/>
    </source>
</evidence>
<comment type="subcellular location">
    <subcellularLocation>
        <location evidence="1">Nucleus</location>
    </subcellularLocation>
</comment>
<keyword evidence="5" id="KW-1185">Reference proteome</keyword>
<dbReference type="GO" id="GO:0005634">
    <property type="term" value="C:nucleus"/>
    <property type="evidence" value="ECO:0007669"/>
    <property type="project" value="UniProtKB-SubCell"/>
</dbReference>
<gene>
    <name evidence="4" type="ORF">MUK42_08033</name>
</gene>
<evidence type="ECO:0000313" key="5">
    <source>
        <dbReference type="Proteomes" id="UP001055439"/>
    </source>
</evidence>
<sequence>MLDEIINYVQSLQQQVEVRDGAACDSSGRGCFVFIRLSLSLSPVQFLSMKLAAVNAQHNYGVEGLVAKEVRDRFPFSAGMSSSAKRSAVTGACICPSPTDPHLRRIGTGDDDDAAASASSAAAVVSTGSWEDELSAAMKLTDGAGPPIDAQDDGKPCDAHF</sequence>
<dbReference type="PANTHER" id="PTHR12565">
    <property type="entry name" value="STEROL REGULATORY ELEMENT-BINDING PROTEIN"/>
    <property type="match status" value="1"/>
</dbReference>
<feature type="region of interest" description="Disordered" evidence="3">
    <location>
        <begin position="140"/>
        <end position="161"/>
    </location>
</feature>
<evidence type="ECO:0000256" key="2">
    <source>
        <dbReference type="ARBA" id="ARBA00023242"/>
    </source>
</evidence>
<dbReference type="PANTHER" id="PTHR12565:SF184">
    <property type="entry name" value="BHLH TRANSCRIPTION FACTOR"/>
    <property type="match status" value="1"/>
</dbReference>
<dbReference type="GO" id="GO:0003700">
    <property type="term" value="F:DNA-binding transcription factor activity"/>
    <property type="evidence" value="ECO:0007669"/>
    <property type="project" value="TreeGrafter"/>
</dbReference>
<evidence type="ECO:0000256" key="3">
    <source>
        <dbReference type="SAM" id="MobiDB-lite"/>
    </source>
</evidence>
<reference evidence="4" key="1">
    <citation type="submission" date="2022-05" db="EMBL/GenBank/DDBJ databases">
        <title>The Musa troglodytarum L. genome provides insights into the mechanism of non-climacteric behaviour and enrichment of carotenoids.</title>
        <authorList>
            <person name="Wang J."/>
        </authorList>
    </citation>
    <scope>NUCLEOTIDE SEQUENCE</scope>
    <source>
        <tissue evidence="4">Leaf</tissue>
    </source>
</reference>
<accession>A0A9E7HNB0</accession>
<evidence type="ECO:0000256" key="1">
    <source>
        <dbReference type="ARBA" id="ARBA00004123"/>
    </source>
</evidence>
<dbReference type="InterPro" id="IPR024097">
    <property type="entry name" value="bHLH_ZIP_TF"/>
</dbReference>
<keyword evidence="2" id="KW-0539">Nucleus</keyword>
<proteinExistence type="predicted"/>
<protein>
    <submittedName>
        <fullName evidence="4">Uncharacterized protein</fullName>
    </submittedName>
</protein>